<evidence type="ECO:0000313" key="2">
    <source>
        <dbReference type="WBParaSite" id="Pan_g21302.t1"/>
    </source>
</evidence>
<reference evidence="1" key="1">
    <citation type="journal article" date="2013" name="Genetics">
        <title>The draft genome and transcriptome of Panagrellus redivivus are shaped by the harsh demands of a free-living lifestyle.</title>
        <authorList>
            <person name="Srinivasan J."/>
            <person name="Dillman A.R."/>
            <person name="Macchietto M.G."/>
            <person name="Heikkinen L."/>
            <person name="Lakso M."/>
            <person name="Fracchia K.M."/>
            <person name="Antoshechkin I."/>
            <person name="Mortazavi A."/>
            <person name="Wong G."/>
            <person name="Sternberg P.W."/>
        </authorList>
    </citation>
    <scope>NUCLEOTIDE SEQUENCE [LARGE SCALE GENOMIC DNA]</scope>
    <source>
        <strain evidence="1">MT8872</strain>
    </source>
</reference>
<dbReference type="Proteomes" id="UP000492821">
    <property type="component" value="Unassembled WGS sequence"/>
</dbReference>
<protein>
    <submittedName>
        <fullName evidence="2">Competence protein CoiA-like family, contains a predicted nuclease domain</fullName>
    </submittedName>
</protein>
<accession>A0A7E4VHT4</accession>
<proteinExistence type="predicted"/>
<dbReference type="WBParaSite" id="Pan_g21302.t1">
    <property type="protein sequence ID" value="Pan_g21302.t1"/>
    <property type="gene ID" value="Pan_g21302"/>
</dbReference>
<organism evidence="1 2">
    <name type="scientific">Panagrellus redivivus</name>
    <name type="common">Microworm</name>
    <dbReference type="NCBI Taxonomy" id="6233"/>
    <lineage>
        <taxon>Eukaryota</taxon>
        <taxon>Metazoa</taxon>
        <taxon>Ecdysozoa</taxon>
        <taxon>Nematoda</taxon>
        <taxon>Chromadorea</taxon>
        <taxon>Rhabditida</taxon>
        <taxon>Tylenchina</taxon>
        <taxon>Panagrolaimomorpha</taxon>
        <taxon>Panagrolaimoidea</taxon>
        <taxon>Panagrolaimidae</taxon>
        <taxon>Panagrellus</taxon>
    </lineage>
</organism>
<name>A0A7E4VHT4_PANRE</name>
<keyword evidence="1" id="KW-1185">Reference proteome</keyword>
<evidence type="ECO:0000313" key="1">
    <source>
        <dbReference type="Proteomes" id="UP000492821"/>
    </source>
</evidence>
<dbReference type="AlphaFoldDB" id="A0A7E4VHT4"/>
<sequence>MTFRRHSAKISFDLPSRHLPPGSDQYFFGYSKQGKPDGRVIVLDENRPHFAREYTIRHSDRYYCLGCTPKHYLTAHFTPEDGLTVPNDKLHSEECELRALKDILAQQDRYKAMFGFRKPGTQFDKENEMPVEGDYDALEPIPPQVNGTPPPPAKKIRIEANVYFSSPSSFWLRRAVERLKLPYFPAALLKWAEIDIDRVSPFATVDKTFTLDGTSNTGFRSLALLLLGDEKLFSLIQAALISMSFNKLTIKASNATQCAENLHFLCSADLTDDVFNLLSGLLDCRIGIFNDNQLHTFGVWKDEANGRERVTILLKESNGSFLPVKTISN</sequence>
<reference evidence="2" key="2">
    <citation type="submission" date="2020-10" db="UniProtKB">
        <authorList>
            <consortium name="WormBaseParasite"/>
        </authorList>
    </citation>
    <scope>IDENTIFICATION</scope>
</reference>